<proteinExistence type="predicted"/>
<keyword evidence="3" id="KW-1185">Reference proteome</keyword>
<reference evidence="2 3" key="1">
    <citation type="journal article" date="2018" name="Sci. Rep.">
        <title>Genome sequence of the cauliflower mushroom Sparassis crispa (Hanabiratake) and its association with beneficial usage.</title>
        <authorList>
            <person name="Kiyama R."/>
            <person name="Furutani Y."/>
            <person name="Kawaguchi K."/>
            <person name="Nakanishi T."/>
        </authorList>
    </citation>
    <scope>NUCLEOTIDE SEQUENCE [LARGE SCALE GENOMIC DNA]</scope>
</reference>
<evidence type="ECO:0000313" key="3">
    <source>
        <dbReference type="Proteomes" id="UP000287166"/>
    </source>
</evidence>
<evidence type="ECO:0000313" key="2">
    <source>
        <dbReference type="EMBL" id="GBE81401.1"/>
    </source>
</evidence>
<organism evidence="2 3">
    <name type="scientific">Sparassis crispa</name>
    <dbReference type="NCBI Taxonomy" id="139825"/>
    <lineage>
        <taxon>Eukaryota</taxon>
        <taxon>Fungi</taxon>
        <taxon>Dikarya</taxon>
        <taxon>Basidiomycota</taxon>
        <taxon>Agaricomycotina</taxon>
        <taxon>Agaricomycetes</taxon>
        <taxon>Polyporales</taxon>
        <taxon>Sparassidaceae</taxon>
        <taxon>Sparassis</taxon>
    </lineage>
</organism>
<comment type="caution">
    <text evidence="2">The sequence shown here is derived from an EMBL/GenBank/DDBJ whole genome shotgun (WGS) entry which is preliminary data.</text>
</comment>
<dbReference type="AlphaFoldDB" id="A0A401GH04"/>
<feature type="compositionally biased region" description="Low complexity" evidence="1">
    <location>
        <begin position="404"/>
        <end position="418"/>
    </location>
</feature>
<feature type="region of interest" description="Disordered" evidence="1">
    <location>
        <begin position="240"/>
        <end position="299"/>
    </location>
</feature>
<feature type="compositionally biased region" description="Basic residues" evidence="1">
    <location>
        <begin position="503"/>
        <end position="514"/>
    </location>
</feature>
<dbReference type="RefSeq" id="XP_027612314.1">
    <property type="nucleotide sequence ID" value="XM_027756513.1"/>
</dbReference>
<feature type="compositionally biased region" description="Basic residues" evidence="1">
    <location>
        <begin position="569"/>
        <end position="580"/>
    </location>
</feature>
<protein>
    <submittedName>
        <fullName evidence="2">Uncharacterized protein</fullName>
    </submittedName>
</protein>
<dbReference type="Proteomes" id="UP000287166">
    <property type="component" value="Unassembled WGS sequence"/>
</dbReference>
<dbReference type="GeneID" id="38778318"/>
<gene>
    <name evidence="2" type="ORF">SCP_0311300</name>
</gene>
<evidence type="ECO:0000256" key="1">
    <source>
        <dbReference type="SAM" id="MobiDB-lite"/>
    </source>
</evidence>
<sequence>MSNYASTSTWGHTTYPAYPSYPTHTYYDHPDVEAGSSPYEVSAVRSTLPGATPPPSPIQDRHHPLPDLPCRTIDSTPESQAPLPPSLSEHEVYPGVLESGLITANHPCVRDYLERFARYIQLSARAFEKQPEGMARVPKATIEGVKLMLGIKLNDLQCRAIYALGALKILPVGTRHDHACFWGTHNRKYTDEVILSVLRIPKPVIYHDRLYLGLAWNNFMLNSFADTYYPEVWGKEEKKKTGMTLRKRKAAPAPAPKEKAAPRAPKRPRTEVRKAVAPPGERMQTRSRARATTSMPPPPIPGASMPTAATAIPVSVPAPMPTLKEDVEDMEDVAVDVTGPVATAEPSRLTTPAIAPAPSPTPADVAVPTPADVPVPTPADAPAPIPADAPAPAPANAPSPIPTDAPASAPATTPAPVRRSSRQAARRAASSAIATPAVEVVETKPARARSGTVKSDASTTATAVSPSGSEETIVEVAVEGKKGRSKSKSVEKDAAEAAPAAKGTKRKAAPKKGAVKVQEEEPTRGKRKRGDTDTPVEPAEEEPVEDAPAPKKRARKAPQKPAADEVPAPKKRARTARTRK</sequence>
<feature type="compositionally biased region" description="Polar residues" evidence="1">
    <location>
        <begin position="452"/>
        <end position="470"/>
    </location>
</feature>
<dbReference type="InParanoid" id="A0A401GH04"/>
<accession>A0A401GH04</accession>
<feature type="compositionally biased region" description="Pro residues" evidence="1">
    <location>
        <begin position="371"/>
        <end position="403"/>
    </location>
</feature>
<feature type="compositionally biased region" description="Basic and acidic residues" evidence="1">
    <location>
        <begin position="478"/>
        <end position="495"/>
    </location>
</feature>
<dbReference type="EMBL" id="BFAD01000003">
    <property type="protein sequence ID" value="GBE81401.1"/>
    <property type="molecule type" value="Genomic_DNA"/>
</dbReference>
<feature type="region of interest" description="Disordered" evidence="1">
    <location>
        <begin position="340"/>
        <end position="580"/>
    </location>
</feature>
<name>A0A401GH04_9APHY</name>
<feature type="region of interest" description="Disordered" evidence="1">
    <location>
        <begin position="29"/>
        <end position="88"/>
    </location>
</feature>